<accession>A0AC61YDY5</accession>
<organism evidence="1 2">
    <name type="scientific">Mesonia oceanica</name>
    <dbReference type="NCBI Taxonomy" id="2687242"/>
    <lineage>
        <taxon>Bacteria</taxon>
        <taxon>Pseudomonadati</taxon>
        <taxon>Bacteroidota</taxon>
        <taxon>Flavobacteriia</taxon>
        <taxon>Flavobacteriales</taxon>
        <taxon>Flavobacteriaceae</taxon>
        <taxon>Mesonia</taxon>
    </lineage>
</organism>
<gene>
    <name evidence="1" type="ORF">FVB9532_03526</name>
</gene>
<protein>
    <submittedName>
        <fullName evidence="1">Uncharacterized protein</fullName>
    </submittedName>
</protein>
<sequence>MRHSGPARPAGGLDPESHTEFKKIDFEDNTLK</sequence>
<comment type="caution">
    <text evidence="1">The sequence shown here is derived from an EMBL/GenBank/DDBJ whole genome shotgun (WGS) entry which is preliminary data.</text>
</comment>
<name>A0AC61YDY5_9FLAO</name>
<proteinExistence type="predicted"/>
<reference evidence="1" key="1">
    <citation type="submission" date="2019-09" db="EMBL/GenBank/DDBJ databases">
        <authorList>
            <person name="Rodrigo-Torres L."/>
            <person name="Arahal R. D."/>
            <person name="Lucena T."/>
        </authorList>
    </citation>
    <scope>NUCLEOTIDE SEQUENCE</scope>
    <source>
        <strain evidence="1">ISS653</strain>
    </source>
</reference>
<dbReference type="Proteomes" id="UP000356253">
    <property type="component" value="Unassembled WGS sequence"/>
</dbReference>
<evidence type="ECO:0000313" key="1">
    <source>
        <dbReference type="EMBL" id="VVV02228.1"/>
    </source>
</evidence>
<evidence type="ECO:0000313" key="2">
    <source>
        <dbReference type="Proteomes" id="UP000356253"/>
    </source>
</evidence>
<dbReference type="EMBL" id="CABVMM010000016">
    <property type="protein sequence ID" value="VVV02228.1"/>
    <property type="molecule type" value="Genomic_DNA"/>
</dbReference>
<keyword evidence="2" id="KW-1185">Reference proteome</keyword>